<dbReference type="InterPro" id="IPR002048">
    <property type="entry name" value="EF_hand_dom"/>
</dbReference>
<dbReference type="EMBL" id="HBGJ01042952">
    <property type="protein sequence ID" value="CAD9268558.1"/>
    <property type="molecule type" value="Transcribed_RNA"/>
</dbReference>
<feature type="transmembrane region" description="Helical" evidence="18">
    <location>
        <begin position="209"/>
        <end position="227"/>
    </location>
</feature>
<protein>
    <recommendedName>
        <fullName evidence="19">EF-hand domain-containing protein</fullName>
    </recommendedName>
</protein>
<dbReference type="InterPro" id="IPR044880">
    <property type="entry name" value="NCX_ion-bd_dom_sf"/>
</dbReference>
<evidence type="ECO:0000256" key="8">
    <source>
        <dbReference type="ARBA" id="ARBA00022729"/>
    </source>
</evidence>
<dbReference type="NCBIfam" id="TIGR00367">
    <property type="entry name" value="calcium/sodium antiporter"/>
    <property type="match status" value="1"/>
</dbReference>
<comment type="subcellular location">
    <subcellularLocation>
        <location evidence="1">Membrane</location>
        <topology evidence="1">Multi-pass membrane protein</topology>
    </subcellularLocation>
</comment>
<dbReference type="Pfam" id="PF01699">
    <property type="entry name" value="Na_Ca_ex"/>
    <property type="match status" value="2"/>
</dbReference>
<dbReference type="Gene3D" id="1.20.1420.30">
    <property type="entry name" value="NCX, central ion-binding region"/>
    <property type="match status" value="2"/>
</dbReference>
<keyword evidence="11" id="KW-0630">Potassium</keyword>
<dbReference type="InterPro" id="IPR018247">
    <property type="entry name" value="EF_Hand_1_Ca_BS"/>
</dbReference>
<keyword evidence="13" id="KW-0915">Sodium</keyword>
<evidence type="ECO:0000256" key="5">
    <source>
        <dbReference type="ARBA" id="ARBA00022538"/>
    </source>
</evidence>
<evidence type="ECO:0000256" key="3">
    <source>
        <dbReference type="ARBA" id="ARBA00022448"/>
    </source>
</evidence>
<keyword evidence="3" id="KW-0813">Transport</keyword>
<dbReference type="FunFam" id="1.20.1420.30:FF:000004">
    <property type="entry name" value="Sodium/potassium/calcium exchanger 2 isoform 1"/>
    <property type="match status" value="1"/>
</dbReference>
<keyword evidence="10" id="KW-0769">Symport</keyword>
<dbReference type="GO" id="GO:0008273">
    <property type="term" value="F:calcium, potassium:sodium antiporter activity"/>
    <property type="evidence" value="ECO:0007669"/>
    <property type="project" value="TreeGrafter"/>
</dbReference>
<dbReference type="SUPFAM" id="SSF47473">
    <property type="entry name" value="EF-hand"/>
    <property type="match status" value="1"/>
</dbReference>
<evidence type="ECO:0000256" key="1">
    <source>
        <dbReference type="ARBA" id="ARBA00004141"/>
    </source>
</evidence>
<name>A0A7S1UHZ0_9STRA</name>
<feature type="transmembrane region" description="Helical" evidence="18">
    <location>
        <begin position="150"/>
        <end position="171"/>
    </location>
</feature>
<keyword evidence="9" id="KW-0106">Calcium</keyword>
<keyword evidence="8" id="KW-0732">Signal</keyword>
<evidence type="ECO:0000256" key="16">
    <source>
        <dbReference type="ARBA" id="ARBA00023201"/>
    </source>
</evidence>
<dbReference type="GO" id="GO:0005886">
    <property type="term" value="C:plasma membrane"/>
    <property type="evidence" value="ECO:0007669"/>
    <property type="project" value="TreeGrafter"/>
</dbReference>
<keyword evidence="5" id="KW-0633">Potassium transport</keyword>
<dbReference type="AlphaFoldDB" id="A0A7S1UHZ0"/>
<feature type="transmembrane region" description="Helical" evidence="18">
    <location>
        <begin position="559"/>
        <end position="580"/>
    </location>
</feature>
<evidence type="ECO:0000256" key="13">
    <source>
        <dbReference type="ARBA" id="ARBA00023053"/>
    </source>
</evidence>
<dbReference type="PANTHER" id="PTHR10846:SF73">
    <property type="entry name" value="SODIUM_CALCIUM EXCHANGER MEMBRANE REGION DOMAIN-CONTAINING PROTEIN"/>
    <property type="match status" value="1"/>
</dbReference>
<comment type="similarity">
    <text evidence="2">Belongs to the Ca(2+):cation antiporter (CaCA) (TC 2.A.19) family. SLC24A subfamily.</text>
</comment>
<evidence type="ECO:0000256" key="15">
    <source>
        <dbReference type="ARBA" id="ARBA00023136"/>
    </source>
</evidence>
<keyword evidence="15 18" id="KW-0472">Membrane</keyword>
<evidence type="ECO:0000256" key="9">
    <source>
        <dbReference type="ARBA" id="ARBA00022837"/>
    </source>
</evidence>
<gene>
    <name evidence="20" type="ORF">PPAR1163_LOCUS26992</name>
</gene>
<keyword evidence="16" id="KW-0739">Sodium transport</keyword>
<dbReference type="FunFam" id="1.10.238.10:FF:000001">
    <property type="entry name" value="Calmodulin 1"/>
    <property type="match status" value="1"/>
</dbReference>
<dbReference type="PROSITE" id="PS50222">
    <property type="entry name" value="EF_HAND_2"/>
    <property type="match status" value="3"/>
</dbReference>
<feature type="domain" description="EF-hand" evidence="19">
    <location>
        <begin position="357"/>
        <end position="392"/>
    </location>
</feature>
<keyword evidence="4" id="KW-0050">Antiport</keyword>
<dbReference type="PROSITE" id="PS00018">
    <property type="entry name" value="EF_HAND_1"/>
    <property type="match status" value="3"/>
</dbReference>
<evidence type="ECO:0000256" key="17">
    <source>
        <dbReference type="SAM" id="MobiDB-lite"/>
    </source>
</evidence>
<dbReference type="FunFam" id="1.20.1420.30:FF:000009">
    <property type="entry name" value="sodium/potassium/calcium exchanger 5 isoform X2"/>
    <property type="match status" value="1"/>
</dbReference>
<dbReference type="PANTHER" id="PTHR10846">
    <property type="entry name" value="SODIUM/POTASSIUM/CALCIUM EXCHANGER"/>
    <property type="match status" value="1"/>
</dbReference>
<evidence type="ECO:0000313" key="20">
    <source>
        <dbReference type="EMBL" id="CAD9268558.1"/>
    </source>
</evidence>
<evidence type="ECO:0000256" key="14">
    <source>
        <dbReference type="ARBA" id="ARBA00023065"/>
    </source>
</evidence>
<feature type="transmembrane region" description="Helical" evidence="18">
    <location>
        <begin position="21"/>
        <end position="44"/>
    </location>
</feature>
<evidence type="ECO:0000256" key="12">
    <source>
        <dbReference type="ARBA" id="ARBA00022989"/>
    </source>
</evidence>
<feature type="region of interest" description="Disordered" evidence="17">
    <location>
        <begin position="49"/>
        <end position="73"/>
    </location>
</feature>
<feature type="domain" description="EF-hand" evidence="19">
    <location>
        <begin position="393"/>
        <end position="428"/>
    </location>
</feature>
<keyword evidence="12 18" id="KW-1133">Transmembrane helix</keyword>
<dbReference type="SMART" id="SM00054">
    <property type="entry name" value="EFh"/>
    <property type="match status" value="4"/>
</dbReference>
<keyword evidence="14" id="KW-0406">Ion transport</keyword>
<evidence type="ECO:0000259" key="19">
    <source>
        <dbReference type="PROSITE" id="PS50222"/>
    </source>
</evidence>
<dbReference type="InterPro" id="IPR011992">
    <property type="entry name" value="EF-hand-dom_pair"/>
</dbReference>
<feature type="domain" description="EF-hand" evidence="19">
    <location>
        <begin position="286"/>
        <end position="321"/>
    </location>
</feature>
<accession>A0A7S1UHZ0</accession>
<reference evidence="20" key="1">
    <citation type="submission" date="2021-01" db="EMBL/GenBank/DDBJ databases">
        <authorList>
            <person name="Corre E."/>
            <person name="Pelletier E."/>
            <person name="Niang G."/>
            <person name="Scheremetjew M."/>
            <person name="Finn R."/>
            <person name="Kale V."/>
            <person name="Holt S."/>
            <person name="Cochrane G."/>
            <person name="Meng A."/>
            <person name="Brown T."/>
            <person name="Cohen L."/>
        </authorList>
    </citation>
    <scope>NUCLEOTIDE SEQUENCE</scope>
    <source>
        <strain evidence="20">CCMP2877</strain>
    </source>
</reference>
<dbReference type="CDD" id="cd00051">
    <property type="entry name" value="EFh"/>
    <property type="match status" value="2"/>
</dbReference>
<evidence type="ECO:0000256" key="7">
    <source>
        <dbReference type="ARBA" id="ARBA00022692"/>
    </source>
</evidence>
<feature type="transmembrane region" description="Helical" evidence="18">
    <location>
        <begin position="592"/>
        <end position="615"/>
    </location>
</feature>
<evidence type="ECO:0000256" key="10">
    <source>
        <dbReference type="ARBA" id="ARBA00022847"/>
    </source>
</evidence>
<evidence type="ECO:0000256" key="11">
    <source>
        <dbReference type="ARBA" id="ARBA00022958"/>
    </source>
</evidence>
<evidence type="ECO:0000256" key="18">
    <source>
        <dbReference type="SAM" id="Phobius"/>
    </source>
</evidence>
<feature type="transmembrane region" description="Helical" evidence="18">
    <location>
        <begin position="621"/>
        <end position="638"/>
    </location>
</feature>
<organism evidence="20">
    <name type="scientific">Phaeomonas parva</name>
    <dbReference type="NCBI Taxonomy" id="124430"/>
    <lineage>
        <taxon>Eukaryota</taxon>
        <taxon>Sar</taxon>
        <taxon>Stramenopiles</taxon>
        <taxon>Ochrophyta</taxon>
        <taxon>Pinguiophyceae</taxon>
        <taxon>Pinguiochrysidales</taxon>
        <taxon>Pinguiochrysidaceae</taxon>
        <taxon>Phaeomonas</taxon>
    </lineage>
</organism>
<feature type="transmembrane region" description="Helical" evidence="18">
    <location>
        <begin position="523"/>
        <end position="547"/>
    </location>
</feature>
<dbReference type="GO" id="GO:0015293">
    <property type="term" value="F:symporter activity"/>
    <property type="evidence" value="ECO:0007669"/>
    <property type="project" value="UniProtKB-KW"/>
</dbReference>
<keyword evidence="7 18" id="KW-0812">Transmembrane</keyword>
<dbReference type="InterPro" id="IPR004481">
    <property type="entry name" value="K/Na/Ca-exchanger"/>
</dbReference>
<sequence length="645" mass="70444">MAVLPLSAPLFSRRAKGKTRFVFRAAMLGALGVGVVVMAMLGMLNGQGSRSDAAGGNSHRRLSEDDDSEDCGETADPPALIIVYIIGMLYMFLALAIVCDEYFVPALENMAESLDLSNDVAGATLMAAGGSAPELFTSIFGTFAESDVGFGTIVGSAVFNVLFVIGMCAIFSKEVLSLTWWPLARDCAYYSLSLAMLALFFGGTTPQEILWWEALVLLCMYLGYVLFMWRNEKCHAWVCKRLGLPPAEMDDNATFLKPSTFRAGILRLMNKDGDMLSTAGTAIVARITGDVKETFEKLDQNGDGTIDSNELEMLLRKLGSTPSQEAIQGIINTIDVDDDNKINFEEFTTWYIGSESRLAAEVDTAFNALDVNHSGSINKDDLRKLLVSLGDKPTEGDLVDAMKDLDKNGDGQITYDEFKEWYNGSMFWTMKQKEADEAAETAEGLNPFDFPFTGNLRVKVSYCITFPLMLAFYLSMPDVRKPSRQGAWAYITFFLSIAWIGVFSFFMVGWAEVVGSTIGIPPVVMGLTILAAGTSVPDLLSSVIVARQGEGDMAVSSSIGSNIFDVLVGLPLPWLAFNLIKGRVVKVGADNLFLSVIILLGMLVAVICTIIVNKWRMTQSLGYAMFCLYAVFVAQDLLRVTDWGC</sequence>
<evidence type="ECO:0000256" key="2">
    <source>
        <dbReference type="ARBA" id="ARBA00005364"/>
    </source>
</evidence>
<dbReference type="GO" id="GO:0005262">
    <property type="term" value="F:calcium channel activity"/>
    <property type="evidence" value="ECO:0007669"/>
    <property type="project" value="TreeGrafter"/>
</dbReference>
<evidence type="ECO:0000256" key="4">
    <source>
        <dbReference type="ARBA" id="ARBA00022449"/>
    </source>
</evidence>
<dbReference type="Pfam" id="PF13499">
    <property type="entry name" value="EF-hand_7"/>
    <property type="match status" value="2"/>
</dbReference>
<feature type="transmembrane region" description="Helical" evidence="18">
    <location>
        <begin position="488"/>
        <end position="511"/>
    </location>
</feature>
<proteinExistence type="inferred from homology"/>
<dbReference type="Gene3D" id="1.10.238.10">
    <property type="entry name" value="EF-hand"/>
    <property type="match status" value="2"/>
</dbReference>
<dbReference type="GO" id="GO:0006874">
    <property type="term" value="P:intracellular calcium ion homeostasis"/>
    <property type="evidence" value="ECO:0007669"/>
    <property type="project" value="TreeGrafter"/>
</dbReference>
<keyword evidence="6" id="KW-0109">Calcium transport</keyword>
<dbReference type="InterPro" id="IPR004837">
    <property type="entry name" value="NaCa_Exmemb"/>
</dbReference>
<feature type="transmembrane region" description="Helical" evidence="18">
    <location>
        <begin position="79"/>
        <end position="99"/>
    </location>
</feature>
<evidence type="ECO:0000256" key="6">
    <source>
        <dbReference type="ARBA" id="ARBA00022568"/>
    </source>
</evidence>
<feature type="compositionally biased region" description="Acidic residues" evidence="17">
    <location>
        <begin position="64"/>
        <end position="73"/>
    </location>
</feature>
<dbReference type="GO" id="GO:0005509">
    <property type="term" value="F:calcium ion binding"/>
    <property type="evidence" value="ECO:0007669"/>
    <property type="project" value="InterPro"/>
</dbReference>